<evidence type="ECO:0000313" key="3">
    <source>
        <dbReference type="Proteomes" id="UP000247763"/>
    </source>
</evidence>
<dbReference type="Proteomes" id="UP000247763">
    <property type="component" value="Chromosome"/>
</dbReference>
<dbReference type="RefSeq" id="WP_110451091.1">
    <property type="nucleotide sequence ID" value="NZ_CP029479.1"/>
</dbReference>
<accession>A0A2Z3HUJ6</accession>
<reference evidence="3" key="1">
    <citation type="submission" date="2018-05" db="EMBL/GenBank/DDBJ databases">
        <title>Genome sequencing of Phenylobacterium sp. HYN0004.</title>
        <authorList>
            <person name="Yi H."/>
            <person name="Baek C."/>
        </authorList>
    </citation>
    <scope>NUCLEOTIDE SEQUENCE [LARGE SCALE GENOMIC DNA]</scope>
    <source>
        <strain evidence="3">HYN0004</strain>
    </source>
</reference>
<dbReference type="SUPFAM" id="SSF54427">
    <property type="entry name" value="NTF2-like"/>
    <property type="match status" value="1"/>
</dbReference>
<dbReference type="InterPro" id="IPR032710">
    <property type="entry name" value="NTF2-like_dom_sf"/>
</dbReference>
<dbReference type="OrthoDB" id="333383at2"/>
<sequence length="119" mass="13069">MSGIDIAAYNADWLKAWTDKDVDRLCSFYAADCSYQDPQTAAGLKGNDALRAYLTGLFAATPPMTYTPDAVWPIPGGFCGRWYCDIGEGGALGRIRGFDMVLLDGDRITHNEVYVHQLP</sequence>
<dbReference type="KEGG" id="phb:HYN04_12645"/>
<dbReference type="EMBL" id="CP029479">
    <property type="protein sequence ID" value="AWM78525.1"/>
    <property type="molecule type" value="Genomic_DNA"/>
</dbReference>
<dbReference type="AlphaFoldDB" id="A0A2Z3HUJ6"/>
<name>A0A2Z3HUJ6_9CAUL</name>
<feature type="domain" description="SnoaL-like" evidence="1">
    <location>
        <begin position="12"/>
        <end position="110"/>
    </location>
</feature>
<dbReference type="Gene3D" id="3.10.450.50">
    <property type="match status" value="1"/>
</dbReference>
<protein>
    <submittedName>
        <fullName evidence="2">Nuclear transport factor 2 family protein</fullName>
    </submittedName>
</protein>
<evidence type="ECO:0000313" key="2">
    <source>
        <dbReference type="EMBL" id="AWM78525.1"/>
    </source>
</evidence>
<evidence type="ECO:0000259" key="1">
    <source>
        <dbReference type="Pfam" id="PF12680"/>
    </source>
</evidence>
<dbReference type="Pfam" id="PF12680">
    <property type="entry name" value="SnoaL_2"/>
    <property type="match status" value="1"/>
</dbReference>
<keyword evidence="3" id="KW-1185">Reference proteome</keyword>
<dbReference type="InterPro" id="IPR037401">
    <property type="entry name" value="SnoaL-like"/>
</dbReference>
<organism evidence="2 3">
    <name type="scientific">Phenylobacterium parvum</name>
    <dbReference type="NCBI Taxonomy" id="2201350"/>
    <lineage>
        <taxon>Bacteria</taxon>
        <taxon>Pseudomonadati</taxon>
        <taxon>Pseudomonadota</taxon>
        <taxon>Alphaproteobacteria</taxon>
        <taxon>Caulobacterales</taxon>
        <taxon>Caulobacteraceae</taxon>
        <taxon>Phenylobacterium</taxon>
    </lineage>
</organism>
<gene>
    <name evidence="2" type="ORF">HYN04_12645</name>
</gene>
<proteinExistence type="predicted"/>